<evidence type="ECO:0000313" key="3">
    <source>
        <dbReference type="EMBL" id="ORA40363.1"/>
    </source>
</evidence>
<dbReference type="Gene3D" id="3.40.50.10540">
    <property type="entry name" value="Crotonobetainyl-coa:carnitine coa-transferase, domain 1"/>
    <property type="match status" value="2"/>
</dbReference>
<dbReference type="AlphaFoldDB" id="A0A7I7WB38"/>
<feature type="region of interest" description="Disordered" evidence="1">
    <location>
        <begin position="364"/>
        <end position="408"/>
    </location>
</feature>
<evidence type="ECO:0000313" key="5">
    <source>
        <dbReference type="Proteomes" id="UP000467379"/>
    </source>
</evidence>
<reference evidence="2" key="3">
    <citation type="submission" date="2020-02" db="EMBL/GenBank/DDBJ databases">
        <authorList>
            <person name="Matsumoto Y."/>
            <person name="Motooka D."/>
            <person name="Nakamura S."/>
        </authorList>
    </citation>
    <scope>NUCLEOTIDE SEQUENCE</scope>
    <source>
        <strain evidence="2">JCM 12687</strain>
        <plasmid evidence="2">pJCM12687</plasmid>
    </source>
</reference>
<name>A0A7I7WB38_9MYCO</name>
<evidence type="ECO:0000313" key="2">
    <source>
        <dbReference type="EMBL" id="BBZ14856.1"/>
    </source>
</evidence>
<dbReference type="InterPro" id="IPR003673">
    <property type="entry name" value="CoA-Trfase_fam_III"/>
</dbReference>
<dbReference type="GO" id="GO:0016740">
    <property type="term" value="F:transferase activity"/>
    <property type="evidence" value="ECO:0007669"/>
    <property type="project" value="UniProtKB-KW"/>
</dbReference>
<evidence type="ECO:0000256" key="1">
    <source>
        <dbReference type="SAM" id="MobiDB-lite"/>
    </source>
</evidence>
<dbReference type="PANTHER" id="PTHR48228:SF4">
    <property type="entry name" value="BLR3030 PROTEIN"/>
    <property type="match status" value="1"/>
</dbReference>
<dbReference type="PANTHER" id="PTHR48228">
    <property type="entry name" value="SUCCINYL-COA--D-CITRAMALATE COA-TRANSFERASE"/>
    <property type="match status" value="1"/>
</dbReference>
<dbReference type="InterPro" id="IPR044855">
    <property type="entry name" value="CoA-Trfase_III_dom3_sf"/>
</dbReference>
<sequence>MSASINGQDGSSSVAPLAGIRIVDLSTTPAGAICTQFLADAGADVLMLEAPGGAPVRSLRGWPALGRGKRSRVLDLKSAAGAAEFNDVLAAADVLVTTFSPAGLAELGIDSEALAARHPQLVIAHITGWGRSGPWRDLKGYEGLVLAKTGLFHAVRRMANPPRPTYVTAPYASFAAGHIAVHGILAALHERDRSGLGQIVDADLVRGVYAIDAWNWFGELVGIRWPEAYNTVEAWTPEGTPQSPMLLALLAAPTKDGHWLQFAQVSPHLFAAMLTEFGLMELLSDPKWKGFPALADPALYTELWSIMLSKVGERTLAEWQQCFDANPNLCAELFRSGPEVFEHPQLIHDRRCTVVEDPHVGPVRQPTTLIHTPQGPLCRPSPAPRLGDTEGGWSSKPLPAKPSSDPGSAPALAGITILEFGEMFAAPYASSVLADLGARVIKFEAMNGDNIRNLLPFPEAAGAKVMQGKQSIQVDLHTDEGRAVAHKLVASADVVLQSMRAGAADRLGIGAQALHAINPDLIYVSAPGYGVEGPYGARPAYAPSIAAAGGVALTNTPDAACVTSCLDEVMHHAPRVVSAGTAPELQSDGLAALAVASAILTAIVGRNRGRPVNDVRTSMLATVTHVLTDWVVDYPDAPGPLVPKHDSTGLSALYRIYDASQGHLFLAAPQPKEWQRLIEALSEFTDLRGDDRFSTPQGRRASDDDLARRLQSVFCKEPAAFWEGHLGAAGVGCVELYEGPPARLIQTDPGLAAEYTAEAVSPVFDEHLRFSALVAMSRSATMTPGGCLAGQHTAEVLAEFGYDDATIAKWQDAGVIHCG</sequence>
<dbReference type="Proteomes" id="UP000467379">
    <property type="component" value="Plasmid pJCM12687"/>
</dbReference>
<dbReference type="Pfam" id="PF02515">
    <property type="entry name" value="CoA_transf_3"/>
    <property type="match status" value="2"/>
</dbReference>
<accession>A0A7I7WB38</accession>
<dbReference type="EMBL" id="MVHM01000002">
    <property type="protein sequence ID" value="ORA40363.1"/>
    <property type="molecule type" value="Genomic_DNA"/>
</dbReference>
<keyword evidence="3" id="KW-0808">Transferase</keyword>
<dbReference type="SUPFAM" id="SSF89796">
    <property type="entry name" value="CoA-transferase family III (CaiB/BaiF)"/>
    <property type="match status" value="2"/>
</dbReference>
<proteinExistence type="predicted"/>
<evidence type="ECO:0000313" key="4">
    <source>
        <dbReference type="Proteomes" id="UP000192441"/>
    </source>
</evidence>
<dbReference type="InterPro" id="IPR050509">
    <property type="entry name" value="CoA-transferase_III"/>
</dbReference>
<dbReference type="Gene3D" id="3.30.1540.10">
    <property type="entry name" value="formyl-coa transferase, domain 3"/>
    <property type="match status" value="2"/>
</dbReference>
<reference evidence="3 4" key="1">
    <citation type="submission" date="2016-12" db="EMBL/GenBank/DDBJ databases">
        <title>The new phylogeny of genus Mycobacterium.</title>
        <authorList>
            <person name="Tortoli E."/>
            <person name="Trovato A."/>
            <person name="Cirillo D.M."/>
        </authorList>
    </citation>
    <scope>NUCLEOTIDE SEQUENCE [LARGE SCALE GENOMIC DNA]</scope>
    <source>
        <strain evidence="3 4">DSM 44624</strain>
    </source>
</reference>
<dbReference type="Proteomes" id="UP000192441">
    <property type="component" value="Unassembled WGS sequence"/>
</dbReference>
<dbReference type="OrthoDB" id="9797653at2"/>
<keyword evidence="5" id="KW-1185">Reference proteome</keyword>
<dbReference type="InterPro" id="IPR023606">
    <property type="entry name" value="CoA-Trfase_III_dom_1_sf"/>
</dbReference>
<dbReference type="EMBL" id="AP022607">
    <property type="protein sequence ID" value="BBZ14856.1"/>
    <property type="molecule type" value="Genomic_DNA"/>
</dbReference>
<gene>
    <name evidence="3" type="ORF">BST20_07440</name>
    <name evidence="2" type="ORF">MBRA_50510</name>
</gene>
<dbReference type="RefSeq" id="WP_083130765.1">
    <property type="nucleotide sequence ID" value="NZ_AP022607.1"/>
</dbReference>
<keyword evidence="2" id="KW-0614">Plasmid</keyword>
<geneLocation type="plasmid" evidence="2 5">
    <name>pJCM12687</name>
</geneLocation>
<organism evidence="3 4">
    <name type="scientific">Mycobacterium branderi</name>
    <dbReference type="NCBI Taxonomy" id="43348"/>
    <lineage>
        <taxon>Bacteria</taxon>
        <taxon>Bacillati</taxon>
        <taxon>Actinomycetota</taxon>
        <taxon>Actinomycetes</taxon>
        <taxon>Mycobacteriales</taxon>
        <taxon>Mycobacteriaceae</taxon>
        <taxon>Mycobacterium</taxon>
    </lineage>
</organism>
<reference evidence="2 5" key="2">
    <citation type="journal article" date="2019" name="Emerg. Microbes Infect.">
        <title>Comprehensive subspecies identification of 175 nontuberculous mycobacteria species based on 7547 genomic profiles.</title>
        <authorList>
            <person name="Matsumoto Y."/>
            <person name="Kinjo T."/>
            <person name="Motooka D."/>
            <person name="Nabeya D."/>
            <person name="Jung N."/>
            <person name="Uechi K."/>
            <person name="Horii T."/>
            <person name="Iida T."/>
            <person name="Fujita J."/>
            <person name="Nakamura S."/>
        </authorList>
    </citation>
    <scope>NUCLEOTIDE SEQUENCE [LARGE SCALE GENOMIC DNA]</scope>
    <source>
        <strain evidence="2 5">JCM 12687</strain>
        <plasmid evidence="2">pJCM12687</plasmid>
    </source>
</reference>
<protein>
    <submittedName>
        <fullName evidence="3">CoA transferase</fullName>
    </submittedName>
</protein>